<sequence>MKKNTILLALLSTVVLPTFAAENKDSIQAELMSTQFYEESCYIEPTEQNSNLDLTKCENYIFINLSNLKDQDRSAITAQLFGIGVMSPYVLVNNPKKESERIITSLDSFEKEIIIDLINDSDSYWESNQTQLSTADLLPRAEASTSIGHVLPRAEPLTSRAGSTSSDSPSDYSWRFRYLKKLNQGFYPTKNDIAILYYEVSAIASSPAYGNRNNSKYIRVTLVGGAGINFNPTEGWSTYKTISTNSPSHQLGKYSYREYLDKVKISTSWNDNKVELYDSFPRNNDQDRTGVTYNSKIAFELGISIPKVPIKKVAFESSKSLTFTNGNYFDYYANSALNKHSVEYKNKEYGSDNNKYYGLVNNSRDRWDYLDGIEPPFKTFDNLRNTPYSNGFIPEYSATYLAGKGTTGKSILTITTDVRGMSLQGFSKWWIGRLYWGGVNSRKGYGDDYISSSYADSLRVSVNWDSPIFSGVEPSVITYPYLSDETQHCFTVNPSHDVTAQPCDKSNIDQLFIYTPERKYVYANDRTLCLDSSQKQLKVKTCSTYGSNNQDWMWYTAPLSSNVNDNTLLYTTKSSGDFKVLKGGDVNETVSVEDVDALDEAFKIWPRAKLNTQKGKYTSTIKGLK</sequence>
<dbReference type="SUPFAM" id="SSF50370">
    <property type="entry name" value="Ricin B-like lectins"/>
    <property type="match status" value="1"/>
</dbReference>
<dbReference type="InterPro" id="IPR044883">
    <property type="entry name" value="Hemolysin_pre-stem_dom_sf"/>
</dbReference>
<feature type="chain" id="PRO_5012340258" description="Ricin B lectin domain-containing protein" evidence="1">
    <location>
        <begin position="21"/>
        <end position="625"/>
    </location>
</feature>
<dbReference type="InterPro" id="IPR000772">
    <property type="entry name" value="Ricin_B_lectin"/>
</dbReference>
<evidence type="ECO:0000259" key="2">
    <source>
        <dbReference type="SMART" id="SM00458"/>
    </source>
</evidence>
<reference evidence="3 4" key="1">
    <citation type="submission" date="2016-11" db="EMBL/GenBank/DDBJ databases">
        <authorList>
            <person name="Jaros S."/>
            <person name="Januszkiewicz K."/>
            <person name="Wedrychowicz H."/>
        </authorList>
    </citation>
    <scope>NUCLEOTIDE SEQUENCE [LARGE SCALE GENOMIC DNA]</scope>
    <source>
        <strain evidence="3">NVI 5450</strain>
    </source>
</reference>
<feature type="signal peptide" evidence="1">
    <location>
        <begin position="1"/>
        <end position="20"/>
    </location>
</feature>
<dbReference type="Proteomes" id="UP000183794">
    <property type="component" value="Unassembled WGS sequence"/>
</dbReference>
<organism evidence="3 4">
    <name type="scientific">Moritella viscosa</name>
    <dbReference type="NCBI Taxonomy" id="80854"/>
    <lineage>
        <taxon>Bacteria</taxon>
        <taxon>Pseudomonadati</taxon>
        <taxon>Pseudomonadota</taxon>
        <taxon>Gammaproteobacteria</taxon>
        <taxon>Alteromonadales</taxon>
        <taxon>Moritellaceae</taxon>
        <taxon>Moritella</taxon>
    </lineage>
</organism>
<accession>A0A1K9Z0B5</accession>
<dbReference type="Gene3D" id="2.70.240.20">
    <property type="entry name" value="Leukocidin/Hemolysin toxin, cytolysin domain"/>
    <property type="match status" value="1"/>
</dbReference>
<evidence type="ECO:0000256" key="1">
    <source>
        <dbReference type="SAM" id="SignalP"/>
    </source>
</evidence>
<dbReference type="Pfam" id="PF00652">
    <property type="entry name" value="Ricin_B_lectin"/>
    <property type="match status" value="1"/>
</dbReference>
<dbReference type="PROSITE" id="PS50231">
    <property type="entry name" value="RICIN_B_LECTIN"/>
    <property type="match status" value="1"/>
</dbReference>
<keyword evidence="1" id="KW-0732">Signal</keyword>
<gene>
    <name evidence="3" type="ORF">NVI5450_0878</name>
</gene>
<feature type="domain" description="Ricin B lectin" evidence="2">
    <location>
        <begin position="473"/>
        <end position="607"/>
    </location>
</feature>
<dbReference type="EMBL" id="FPLD01000033">
    <property type="protein sequence ID" value="SGY88520.1"/>
    <property type="molecule type" value="Genomic_DNA"/>
</dbReference>
<proteinExistence type="predicted"/>
<evidence type="ECO:0000313" key="3">
    <source>
        <dbReference type="EMBL" id="SGY88520.1"/>
    </source>
</evidence>
<dbReference type="Gene3D" id="6.20.40.20">
    <property type="entry name" value="Leukocidin/Hemolysin toxin, pre-stem domain"/>
    <property type="match status" value="1"/>
</dbReference>
<dbReference type="SMART" id="SM00458">
    <property type="entry name" value="RICIN"/>
    <property type="match status" value="1"/>
</dbReference>
<name>A0A1K9Z0B5_9GAMM</name>
<protein>
    <recommendedName>
        <fullName evidence="2">Ricin B lectin domain-containing protein</fullName>
    </recommendedName>
</protein>
<dbReference type="AlphaFoldDB" id="A0A1K9Z0B5"/>
<dbReference type="RefSeq" id="WP_075518010.1">
    <property type="nucleotide sequence ID" value="NZ_FPLD01000033.1"/>
</dbReference>
<dbReference type="InterPro" id="IPR035992">
    <property type="entry name" value="Ricin_B-like_lectins"/>
</dbReference>
<evidence type="ECO:0000313" key="4">
    <source>
        <dbReference type="Proteomes" id="UP000183794"/>
    </source>
</evidence>